<dbReference type="GO" id="GO:0000379">
    <property type="term" value="P:tRNA-type intron splice site recognition and cleavage"/>
    <property type="evidence" value="ECO:0007669"/>
    <property type="project" value="InterPro"/>
</dbReference>
<feature type="domain" description="TSEN34 N-terminal" evidence="9">
    <location>
        <begin position="2"/>
        <end position="33"/>
    </location>
</feature>
<evidence type="ECO:0000259" key="9">
    <source>
        <dbReference type="Pfam" id="PF26577"/>
    </source>
</evidence>
<dbReference type="EC" id="4.6.1.16" evidence="2"/>
<dbReference type="Gene3D" id="3.40.1350.10">
    <property type="match status" value="1"/>
</dbReference>
<protein>
    <recommendedName>
        <fullName evidence="2">tRNA-intron lyase</fullName>
        <ecNumber evidence="2">4.6.1.16</ecNumber>
    </recommendedName>
</protein>
<comment type="similarity">
    <text evidence="1">Belongs to the tRNA-intron endonuclease family.</text>
</comment>
<keyword evidence="4" id="KW-0456">Lyase</keyword>
<comment type="caution">
    <text evidence="10">The sequence shown here is derived from an EMBL/GenBank/DDBJ whole genome shotgun (WGS) entry which is preliminary data.</text>
</comment>
<proteinExistence type="inferred from homology"/>
<organism evidence="10 11">
    <name type="scientific">Rhizophlyctis rosea</name>
    <dbReference type="NCBI Taxonomy" id="64517"/>
    <lineage>
        <taxon>Eukaryota</taxon>
        <taxon>Fungi</taxon>
        <taxon>Fungi incertae sedis</taxon>
        <taxon>Chytridiomycota</taxon>
        <taxon>Chytridiomycota incertae sedis</taxon>
        <taxon>Chytridiomycetes</taxon>
        <taxon>Rhizophlyctidales</taxon>
        <taxon>Rhizophlyctidaceae</taxon>
        <taxon>Rhizophlyctis</taxon>
    </lineage>
</organism>
<keyword evidence="3" id="KW-0819">tRNA processing</keyword>
<feature type="active site" evidence="6">
    <location>
        <position position="248"/>
    </location>
</feature>
<comment type="catalytic activity">
    <reaction evidence="5">
        <text>pretRNA = a 3'-half-tRNA molecule with a 5'-OH end + a 5'-half-tRNA molecule with a 2',3'-cyclic phosphate end + an intron with a 2',3'-cyclic phosphate and a 5'-hydroxyl terminus.</text>
        <dbReference type="EC" id="4.6.1.16"/>
    </reaction>
</comment>
<evidence type="ECO:0000256" key="6">
    <source>
        <dbReference type="PIRSR" id="PIRSR017250-50"/>
    </source>
</evidence>
<feature type="active site" evidence="6">
    <location>
        <position position="240"/>
    </location>
</feature>
<dbReference type="PIRSF" id="PIRSF017250">
    <property type="entry name" value="tRNA_splic_SEN34"/>
    <property type="match status" value="1"/>
</dbReference>
<dbReference type="InterPro" id="IPR036167">
    <property type="entry name" value="tRNA_intron_Endo_cat-like_sf"/>
</dbReference>
<dbReference type="InterPro" id="IPR011856">
    <property type="entry name" value="tRNA_endonuc-like_dom_sf"/>
</dbReference>
<name>A0AAD5X073_9FUNG</name>
<feature type="non-terminal residue" evidence="10">
    <location>
        <position position="1"/>
    </location>
</feature>
<evidence type="ECO:0000313" key="10">
    <source>
        <dbReference type="EMBL" id="KAJ3038327.1"/>
    </source>
</evidence>
<evidence type="ECO:0000259" key="8">
    <source>
        <dbReference type="Pfam" id="PF01974"/>
    </source>
</evidence>
<dbReference type="EMBL" id="JADGJD010001742">
    <property type="protein sequence ID" value="KAJ3038327.1"/>
    <property type="molecule type" value="Genomic_DNA"/>
</dbReference>
<evidence type="ECO:0000256" key="5">
    <source>
        <dbReference type="ARBA" id="ARBA00034031"/>
    </source>
</evidence>
<feature type="coiled-coil region" evidence="7">
    <location>
        <begin position="49"/>
        <end position="95"/>
    </location>
</feature>
<feature type="active site" evidence="6">
    <location>
        <position position="279"/>
    </location>
</feature>
<dbReference type="InterPro" id="IPR059049">
    <property type="entry name" value="TSEN34_N"/>
</dbReference>
<evidence type="ECO:0000256" key="4">
    <source>
        <dbReference type="ARBA" id="ARBA00023239"/>
    </source>
</evidence>
<keyword evidence="10" id="KW-0255">Endonuclease</keyword>
<dbReference type="CDD" id="cd22363">
    <property type="entry name" value="tRNA-intron_lyase_C"/>
    <property type="match status" value="1"/>
</dbReference>
<dbReference type="GO" id="GO:0000214">
    <property type="term" value="C:tRNA-intron endonuclease complex"/>
    <property type="evidence" value="ECO:0007669"/>
    <property type="project" value="InterPro"/>
</dbReference>
<dbReference type="GO" id="GO:0003676">
    <property type="term" value="F:nucleic acid binding"/>
    <property type="evidence" value="ECO:0007669"/>
    <property type="project" value="InterPro"/>
</dbReference>
<dbReference type="Pfam" id="PF26577">
    <property type="entry name" value="TSEN34_N"/>
    <property type="match status" value="1"/>
</dbReference>
<dbReference type="InterPro" id="IPR006677">
    <property type="entry name" value="tRNA_intron_Endonuc_cat-like"/>
</dbReference>
<dbReference type="PANTHER" id="PTHR13070">
    <property type="entry name" value="TRNA-SPLICING ENDONUCLEASE SUBUNIT SEN34-RELATED"/>
    <property type="match status" value="1"/>
</dbReference>
<dbReference type="PANTHER" id="PTHR13070:SF0">
    <property type="entry name" value="TRNA-SPLICING ENDONUCLEASE SUBUNIT SEN34"/>
    <property type="match status" value="1"/>
</dbReference>
<evidence type="ECO:0000256" key="7">
    <source>
        <dbReference type="SAM" id="Coils"/>
    </source>
</evidence>
<keyword evidence="10" id="KW-0378">Hydrolase</keyword>
<evidence type="ECO:0000313" key="11">
    <source>
        <dbReference type="Proteomes" id="UP001212841"/>
    </source>
</evidence>
<dbReference type="SUPFAM" id="SSF53032">
    <property type="entry name" value="tRNA-intron endonuclease catalytic domain-like"/>
    <property type="match status" value="1"/>
</dbReference>
<sequence>MPLQNTFFGLPLALLPEEVTLLLEKGLAILVDDSLAHKTPTEAQLDLRKTQTAEELRKYEEDRRAAADAIRAAKIAQYSEKNKKKEKTKKAATVEDAALASTASAESTSDVVGRATASKEAADLSVLLSPESAADETTTHKYARDTPQPAPAPALLPTQIPLPVATPTSSNSLPWFDEESGRVPPSGKGMTTLEDAKQSGLWTWPETEAEKLRYRVFRGLWEKGYYISSGSKFGGDYLLYPGDPLRYHSHFVASVVAPDRLFTPLDAVSFGRLGTTVKKSHA</sequence>
<evidence type="ECO:0000256" key="1">
    <source>
        <dbReference type="ARBA" id="ARBA00008078"/>
    </source>
</evidence>
<dbReference type="AlphaFoldDB" id="A0AAD5X073"/>
<reference evidence="10" key="1">
    <citation type="submission" date="2020-05" db="EMBL/GenBank/DDBJ databases">
        <title>Phylogenomic resolution of chytrid fungi.</title>
        <authorList>
            <person name="Stajich J.E."/>
            <person name="Amses K."/>
            <person name="Simmons R."/>
            <person name="Seto K."/>
            <person name="Myers J."/>
            <person name="Bonds A."/>
            <person name="Quandt C.A."/>
            <person name="Barry K."/>
            <person name="Liu P."/>
            <person name="Grigoriev I."/>
            <person name="Longcore J.E."/>
            <person name="James T.Y."/>
        </authorList>
    </citation>
    <scope>NUCLEOTIDE SEQUENCE</scope>
    <source>
        <strain evidence="10">JEL0318</strain>
    </source>
</reference>
<gene>
    <name evidence="10" type="primary">SEN34</name>
    <name evidence="10" type="ORF">HK097_003209</name>
</gene>
<evidence type="ECO:0000256" key="2">
    <source>
        <dbReference type="ARBA" id="ARBA00012573"/>
    </source>
</evidence>
<keyword evidence="7" id="KW-0175">Coiled coil</keyword>
<accession>A0AAD5X073</accession>
<keyword evidence="11" id="KW-1185">Reference proteome</keyword>
<keyword evidence="10" id="KW-0540">Nuclease</keyword>
<dbReference type="GO" id="GO:0000213">
    <property type="term" value="F:tRNA-intron lyase activity"/>
    <property type="evidence" value="ECO:0007669"/>
    <property type="project" value="UniProtKB-EC"/>
</dbReference>
<dbReference type="InterPro" id="IPR016690">
    <property type="entry name" value="TSEN34"/>
</dbReference>
<feature type="domain" description="tRNA intron endonuclease catalytic" evidence="8">
    <location>
        <begin position="212"/>
        <end position="280"/>
    </location>
</feature>
<dbReference type="Proteomes" id="UP001212841">
    <property type="component" value="Unassembled WGS sequence"/>
</dbReference>
<dbReference type="Pfam" id="PF01974">
    <property type="entry name" value="tRNA_int_endo"/>
    <property type="match status" value="1"/>
</dbReference>
<evidence type="ECO:0000256" key="3">
    <source>
        <dbReference type="ARBA" id="ARBA00022694"/>
    </source>
</evidence>